<accession>A0A9D2G2C0</accession>
<dbReference type="SUPFAM" id="SSF110710">
    <property type="entry name" value="TTHA0583/YokD-like"/>
    <property type="match status" value="1"/>
</dbReference>
<dbReference type="Pfam" id="PF02522">
    <property type="entry name" value="Antibiotic_NAT"/>
    <property type="match status" value="1"/>
</dbReference>
<dbReference type="AlphaFoldDB" id="A0A9D2G2C0"/>
<dbReference type="GO" id="GO:0046677">
    <property type="term" value="P:response to antibiotic"/>
    <property type="evidence" value="ECO:0007669"/>
    <property type="project" value="UniProtKB-KW"/>
</dbReference>
<evidence type="ECO:0000256" key="2">
    <source>
        <dbReference type="ARBA" id="ARBA00022679"/>
    </source>
</evidence>
<proteinExistence type="inferred from homology"/>
<dbReference type="InterPro" id="IPR028345">
    <property type="entry name" value="Antibiotic_NAT-like"/>
</dbReference>
<organism evidence="5 6">
    <name type="scientific">Candidatus Atopostipes pullistercoris</name>
    <dbReference type="NCBI Taxonomy" id="2838467"/>
    <lineage>
        <taxon>Bacteria</taxon>
        <taxon>Bacillati</taxon>
        <taxon>Bacillota</taxon>
        <taxon>Bacilli</taxon>
        <taxon>Lactobacillales</taxon>
        <taxon>Carnobacteriaceae</taxon>
        <taxon>Atopostipes</taxon>
    </lineage>
</organism>
<protein>
    <recommendedName>
        <fullName evidence="4">Aminoglycoside N(3)-acetyltransferase</fullName>
        <ecNumber evidence="4">2.3.1.-</ecNumber>
    </recommendedName>
</protein>
<dbReference type="EC" id="2.3.1.-" evidence="4"/>
<keyword evidence="2 4" id="KW-0808">Transferase</keyword>
<reference evidence="5" key="2">
    <citation type="submission" date="2021-04" db="EMBL/GenBank/DDBJ databases">
        <authorList>
            <person name="Gilroy R."/>
        </authorList>
    </citation>
    <scope>NUCLEOTIDE SEQUENCE</scope>
    <source>
        <strain evidence="5">CHK169-4300</strain>
    </source>
</reference>
<feature type="non-terminal residue" evidence="5">
    <location>
        <position position="1"/>
    </location>
</feature>
<evidence type="ECO:0000256" key="1">
    <source>
        <dbReference type="ARBA" id="ARBA00006383"/>
    </source>
</evidence>
<dbReference type="Proteomes" id="UP000824106">
    <property type="component" value="Unassembled WGS sequence"/>
</dbReference>
<dbReference type="PANTHER" id="PTHR11104">
    <property type="entry name" value="AMINOGLYCOSIDE N3-ACETYLTRANSFERASE"/>
    <property type="match status" value="1"/>
</dbReference>
<dbReference type="InterPro" id="IPR003679">
    <property type="entry name" value="Amioglycoside_AcTrfase"/>
</dbReference>
<name>A0A9D2G2C0_9LACT</name>
<keyword evidence="3 4" id="KW-0012">Acyltransferase</keyword>
<evidence type="ECO:0000313" key="6">
    <source>
        <dbReference type="Proteomes" id="UP000824106"/>
    </source>
</evidence>
<dbReference type="PANTHER" id="PTHR11104:SF0">
    <property type="entry name" value="SPBETA PROPHAGE-DERIVED AMINOGLYCOSIDE N(3')-ACETYLTRANSFERASE-LIKE PROTEIN YOKD"/>
    <property type="match status" value="1"/>
</dbReference>
<evidence type="ECO:0000256" key="4">
    <source>
        <dbReference type="RuleBase" id="RU365031"/>
    </source>
</evidence>
<dbReference type="EMBL" id="DXAZ01000060">
    <property type="protein sequence ID" value="HIZ70996.1"/>
    <property type="molecule type" value="Genomic_DNA"/>
</dbReference>
<comment type="caution">
    <text evidence="5">The sequence shown here is derived from an EMBL/GenBank/DDBJ whole genome shotgun (WGS) entry which is preliminary data.</text>
</comment>
<dbReference type="GO" id="GO:0046353">
    <property type="term" value="F:aminoglycoside 3-N-acetyltransferase activity"/>
    <property type="evidence" value="ECO:0007669"/>
    <property type="project" value="UniProtKB-EC"/>
</dbReference>
<evidence type="ECO:0000256" key="3">
    <source>
        <dbReference type="ARBA" id="ARBA00023315"/>
    </source>
</evidence>
<gene>
    <name evidence="5" type="ORF">H9808_04445</name>
</gene>
<evidence type="ECO:0000313" key="5">
    <source>
        <dbReference type="EMBL" id="HIZ70996.1"/>
    </source>
</evidence>
<reference evidence="5" key="1">
    <citation type="journal article" date="2021" name="PeerJ">
        <title>Extensive microbial diversity within the chicken gut microbiome revealed by metagenomics and culture.</title>
        <authorList>
            <person name="Gilroy R."/>
            <person name="Ravi A."/>
            <person name="Getino M."/>
            <person name="Pursley I."/>
            <person name="Horton D.L."/>
            <person name="Alikhan N.F."/>
            <person name="Baker D."/>
            <person name="Gharbi K."/>
            <person name="Hall N."/>
            <person name="Watson M."/>
            <person name="Adriaenssens E.M."/>
            <person name="Foster-Nyarko E."/>
            <person name="Jarju S."/>
            <person name="Secka A."/>
            <person name="Antonio M."/>
            <person name="Oren A."/>
            <person name="Chaudhuri R.R."/>
            <person name="La Ragione R."/>
            <person name="Hildebrand F."/>
            <person name="Pallen M.J."/>
        </authorList>
    </citation>
    <scope>NUCLEOTIDE SEQUENCE</scope>
    <source>
        <strain evidence="5">CHK169-4300</strain>
    </source>
</reference>
<keyword evidence="4" id="KW-0046">Antibiotic resistance</keyword>
<comment type="catalytic activity">
    <reaction evidence="4">
        <text>a 2-deoxystreptamine antibiotic + acetyl-CoA = an N(3)-acetyl-2-deoxystreptamine antibiotic + CoA + H(+)</text>
        <dbReference type="Rhea" id="RHEA:12665"/>
        <dbReference type="ChEBI" id="CHEBI:15378"/>
        <dbReference type="ChEBI" id="CHEBI:57287"/>
        <dbReference type="ChEBI" id="CHEBI:57288"/>
        <dbReference type="ChEBI" id="CHEBI:57921"/>
        <dbReference type="ChEBI" id="CHEBI:77452"/>
        <dbReference type="EC" id="2.3.1.81"/>
    </reaction>
</comment>
<sequence length="272" mass="30951">LKSFTRRVLTIYSKHDLVQHLEKMNIDSEGTIIVHSSMKSIGEVDGGADTVLEAFCEFMREGLLVFPTHTWAHINAEQPKFYVEETPTNIGILTELFRNYPNVIRSLHPTHSVAALGEGAEEFVAGDEQFDTPIARGSSWGKLLDRKAKILLVGVDLTRNTFIHGIEEWMDIPNRLTDHHEPLVTVLPDGTEIPVPSRRHVSHYSLHYWKVEELLAQKGAIEYAQLGDAKVYVCDTVKFTKYISKMLEMDPELFSDNEPLSEEFIEKFRALT</sequence>
<comment type="similarity">
    <text evidence="1 4">Belongs to the antibiotic N-acetyltransferase family.</text>
</comment>